<evidence type="ECO:0000256" key="1">
    <source>
        <dbReference type="SAM" id="MobiDB-lite"/>
    </source>
</evidence>
<keyword evidence="3" id="KW-1185">Reference proteome</keyword>
<evidence type="ECO:0000313" key="3">
    <source>
        <dbReference type="Proteomes" id="UP001165120"/>
    </source>
</evidence>
<dbReference type="Proteomes" id="UP001165120">
    <property type="component" value="Unassembled WGS sequence"/>
</dbReference>
<feature type="region of interest" description="Disordered" evidence="1">
    <location>
        <begin position="93"/>
        <end position="113"/>
    </location>
</feature>
<name>A0A9W6SWB2_CANBO</name>
<organism evidence="2 3">
    <name type="scientific">Candida boidinii</name>
    <name type="common">Yeast</name>
    <dbReference type="NCBI Taxonomy" id="5477"/>
    <lineage>
        <taxon>Eukaryota</taxon>
        <taxon>Fungi</taxon>
        <taxon>Dikarya</taxon>
        <taxon>Ascomycota</taxon>
        <taxon>Saccharomycotina</taxon>
        <taxon>Pichiomycetes</taxon>
        <taxon>Pichiales</taxon>
        <taxon>Pichiaceae</taxon>
        <taxon>Ogataea</taxon>
        <taxon>Ogataea/Candida clade</taxon>
    </lineage>
</organism>
<accession>A0A9W6SWB2</accession>
<dbReference type="AlphaFoldDB" id="A0A9W6SWB2"/>
<evidence type="ECO:0000313" key="2">
    <source>
        <dbReference type="EMBL" id="GME67387.1"/>
    </source>
</evidence>
<feature type="compositionally biased region" description="Low complexity" evidence="1">
    <location>
        <begin position="102"/>
        <end position="113"/>
    </location>
</feature>
<dbReference type="EMBL" id="BSXN01000163">
    <property type="protein sequence ID" value="GME67387.1"/>
    <property type="molecule type" value="Genomic_DNA"/>
</dbReference>
<gene>
    <name evidence="2" type="ORF">Cboi02_000081100</name>
</gene>
<comment type="caution">
    <text evidence="2">The sequence shown here is derived from an EMBL/GenBank/DDBJ whole genome shotgun (WGS) entry which is preliminary data.</text>
</comment>
<sequence length="132" mass="15471">MDKLSLNNNNNKAPKLPPRNYIELTDERLSNILTLFDDCSTEFLKDFNNLENLNKLLTFINLLISINLKLNIENKNSILPKINELESKIKILKENKKDENNENTNNENNNENNNNLNLILFNIETLYKKYST</sequence>
<proteinExistence type="predicted"/>
<reference evidence="2" key="1">
    <citation type="submission" date="2023-04" db="EMBL/GenBank/DDBJ databases">
        <title>Candida boidinii NBRC 10035.</title>
        <authorList>
            <person name="Ichikawa N."/>
            <person name="Sato H."/>
            <person name="Tonouchi N."/>
        </authorList>
    </citation>
    <scope>NUCLEOTIDE SEQUENCE</scope>
    <source>
        <strain evidence="2">NBRC 10035</strain>
    </source>
</reference>
<protein>
    <submittedName>
        <fullName evidence="2">Unnamed protein product</fullName>
    </submittedName>
</protein>